<gene>
    <name evidence="1" type="ORF">CD29_12850</name>
</gene>
<dbReference type="InterPro" id="IPR043519">
    <property type="entry name" value="NT_sf"/>
</dbReference>
<dbReference type="EMBL" id="JPVN01000014">
    <property type="protein sequence ID" value="KGR78037.1"/>
    <property type="molecule type" value="Genomic_DNA"/>
</dbReference>
<dbReference type="eggNOG" id="COG2320">
    <property type="taxonomic scope" value="Bacteria"/>
</dbReference>
<dbReference type="RefSeq" id="WP_036187247.1">
    <property type="nucleotide sequence ID" value="NZ_AVDA01000014.1"/>
</dbReference>
<dbReference type="InterPro" id="IPR007344">
    <property type="entry name" value="GrpB/CoaE"/>
</dbReference>
<dbReference type="Proteomes" id="UP000030416">
    <property type="component" value="Unassembled WGS sequence"/>
</dbReference>
<dbReference type="GO" id="GO:0016301">
    <property type="term" value="F:kinase activity"/>
    <property type="evidence" value="ECO:0007669"/>
    <property type="project" value="UniProtKB-KW"/>
</dbReference>
<keyword evidence="2" id="KW-1185">Reference proteome</keyword>
<evidence type="ECO:0000313" key="2">
    <source>
        <dbReference type="Proteomes" id="UP000030416"/>
    </source>
</evidence>
<keyword evidence="1" id="KW-0418">Kinase</keyword>
<comment type="caution">
    <text evidence="1">The sequence shown here is derived from an EMBL/GenBank/DDBJ whole genome shotgun (WGS) entry which is preliminary data.</text>
</comment>
<evidence type="ECO:0000313" key="1">
    <source>
        <dbReference type="EMBL" id="KGR78037.1"/>
    </source>
</evidence>
<keyword evidence="1" id="KW-0808">Transferase</keyword>
<dbReference type="STRING" id="1384049.CD29_12850"/>
<dbReference type="PANTHER" id="PTHR34822">
    <property type="entry name" value="GRPB DOMAIN PROTEIN (AFU_ORTHOLOGUE AFUA_1G01530)"/>
    <property type="match status" value="1"/>
</dbReference>
<proteinExistence type="predicted"/>
<dbReference type="Pfam" id="PF04229">
    <property type="entry name" value="GrpB"/>
    <property type="match status" value="1"/>
</dbReference>
<dbReference type="SUPFAM" id="SSF81301">
    <property type="entry name" value="Nucleotidyltransferase"/>
    <property type="match status" value="1"/>
</dbReference>
<sequence>MKLGLKNNEVRIVPFDEEWKVEFSNVKKEIQLTLDIDESRIEHIGSTAIEGMSAKPIIDIILGVDDLKKIDQEMERKLRTIGFYRLRVERPNEVVFAKFKDDTFETKTHFIHTVVFKEELWENLVFFRDYLNSNDEEKIAYAKLKEDYLRQAHAISIAEYTDYKEGFVKRIFSKRKL</sequence>
<organism evidence="1 2">
    <name type="scientific">Ureibacillus manganicus DSM 26584</name>
    <dbReference type="NCBI Taxonomy" id="1384049"/>
    <lineage>
        <taxon>Bacteria</taxon>
        <taxon>Bacillati</taxon>
        <taxon>Bacillota</taxon>
        <taxon>Bacilli</taxon>
        <taxon>Bacillales</taxon>
        <taxon>Caryophanaceae</taxon>
        <taxon>Ureibacillus</taxon>
    </lineage>
</organism>
<protein>
    <submittedName>
        <fullName evidence="1">Dephospho-CoA kinase</fullName>
    </submittedName>
</protein>
<dbReference type="PANTHER" id="PTHR34822:SF1">
    <property type="entry name" value="GRPB FAMILY PROTEIN"/>
    <property type="match status" value="1"/>
</dbReference>
<dbReference type="AlphaFoldDB" id="A0A0A3IT87"/>
<name>A0A0A3IT87_9BACL</name>
<reference evidence="1 2" key="1">
    <citation type="submission" date="2014-02" db="EMBL/GenBank/DDBJ databases">
        <title>Draft genome sequence of Lysinibacillus manganicus DSM 26584T.</title>
        <authorList>
            <person name="Zhang F."/>
            <person name="Wang G."/>
            <person name="Zhang L."/>
        </authorList>
    </citation>
    <scope>NUCLEOTIDE SEQUENCE [LARGE SCALE GENOMIC DNA]</scope>
    <source>
        <strain evidence="1 2">DSM 26584</strain>
    </source>
</reference>
<dbReference type="OrthoDB" id="9799092at2"/>
<accession>A0A0A3IT87</accession>
<dbReference type="Gene3D" id="3.30.460.10">
    <property type="entry name" value="Beta Polymerase, domain 2"/>
    <property type="match status" value="1"/>
</dbReference>